<name>A0A4Z2G2A9_9TELE</name>
<dbReference type="Proteomes" id="UP000314294">
    <property type="component" value="Unassembled WGS sequence"/>
</dbReference>
<evidence type="ECO:0000313" key="2">
    <source>
        <dbReference type="EMBL" id="TNN47696.1"/>
    </source>
</evidence>
<gene>
    <name evidence="2" type="ORF">EYF80_042106</name>
</gene>
<dbReference type="EMBL" id="SRLO01000728">
    <property type="protein sequence ID" value="TNN47696.1"/>
    <property type="molecule type" value="Genomic_DNA"/>
</dbReference>
<dbReference type="AlphaFoldDB" id="A0A4Z2G2A9"/>
<organism evidence="2 3">
    <name type="scientific">Liparis tanakae</name>
    <name type="common">Tanaka's snailfish</name>
    <dbReference type="NCBI Taxonomy" id="230148"/>
    <lineage>
        <taxon>Eukaryota</taxon>
        <taxon>Metazoa</taxon>
        <taxon>Chordata</taxon>
        <taxon>Craniata</taxon>
        <taxon>Vertebrata</taxon>
        <taxon>Euteleostomi</taxon>
        <taxon>Actinopterygii</taxon>
        <taxon>Neopterygii</taxon>
        <taxon>Teleostei</taxon>
        <taxon>Neoteleostei</taxon>
        <taxon>Acanthomorphata</taxon>
        <taxon>Eupercaria</taxon>
        <taxon>Perciformes</taxon>
        <taxon>Cottioidei</taxon>
        <taxon>Cottales</taxon>
        <taxon>Liparidae</taxon>
        <taxon>Liparis</taxon>
    </lineage>
</organism>
<proteinExistence type="predicted"/>
<accession>A0A4Z2G2A9</accession>
<protein>
    <submittedName>
        <fullName evidence="2">Uncharacterized protein</fullName>
    </submittedName>
</protein>
<keyword evidence="3" id="KW-1185">Reference proteome</keyword>
<sequence length="223" mass="24323">MRKGEIRALESSTESRAPTSRPAGVRMRRRRRRRRWVVVCCCCLPVIRPAGSPWPLLLCRRKKSLLLAVTQSFSAFFSRTSSGFSHMLPAGRRSFPGREESPHRLALRLRGGSPAAHRRLRGGCGAAVERLRSGSGAVDPGLARVDPGLARGSKLIKAIQLLGCNVWCLVVSSQQVSSNVLLLHAVEEVLDLQHNEPIFNIGFIAIVDSGGLQAELQGKETTG</sequence>
<comment type="caution">
    <text evidence="2">The sequence shown here is derived from an EMBL/GenBank/DDBJ whole genome shotgun (WGS) entry which is preliminary data.</text>
</comment>
<evidence type="ECO:0000256" key="1">
    <source>
        <dbReference type="SAM" id="MobiDB-lite"/>
    </source>
</evidence>
<feature type="region of interest" description="Disordered" evidence="1">
    <location>
        <begin position="1"/>
        <end position="28"/>
    </location>
</feature>
<reference evidence="2 3" key="1">
    <citation type="submission" date="2019-03" db="EMBL/GenBank/DDBJ databases">
        <title>First draft genome of Liparis tanakae, snailfish: a comprehensive survey of snailfish specific genes.</title>
        <authorList>
            <person name="Kim W."/>
            <person name="Song I."/>
            <person name="Jeong J.-H."/>
            <person name="Kim D."/>
            <person name="Kim S."/>
            <person name="Ryu S."/>
            <person name="Song J.Y."/>
            <person name="Lee S.K."/>
        </authorList>
    </citation>
    <scope>NUCLEOTIDE SEQUENCE [LARGE SCALE GENOMIC DNA]</scope>
    <source>
        <tissue evidence="2">Muscle</tissue>
    </source>
</reference>
<evidence type="ECO:0000313" key="3">
    <source>
        <dbReference type="Proteomes" id="UP000314294"/>
    </source>
</evidence>